<dbReference type="EMBL" id="LAZR01031831">
    <property type="protein sequence ID" value="KKL52609.1"/>
    <property type="molecule type" value="Genomic_DNA"/>
</dbReference>
<accession>A0A0F9CTR5</accession>
<dbReference type="InterPro" id="IPR004358">
    <property type="entry name" value="Sig_transdc_His_kin-like_C"/>
</dbReference>
<name>A0A0F9CTR5_9ZZZZ</name>
<dbReference type="Pfam" id="PF02518">
    <property type="entry name" value="HATPase_c"/>
    <property type="match status" value="1"/>
</dbReference>
<dbReference type="PROSITE" id="PS50109">
    <property type="entry name" value="HIS_KIN"/>
    <property type="match status" value="1"/>
</dbReference>
<protein>
    <recommendedName>
        <fullName evidence="1">Histidine kinase domain-containing protein</fullName>
    </recommendedName>
</protein>
<dbReference type="Gene3D" id="3.30.565.10">
    <property type="entry name" value="Histidine kinase-like ATPase, C-terminal domain"/>
    <property type="match status" value="1"/>
</dbReference>
<evidence type="ECO:0000259" key="1">
    <source>
        <dbReference type="PROSITE" id="PS50109"/>
    </source>
</evidence>
<reference evidence="2" key="1">
    <citation type="journal article" date="2015" name="Nature">
        <title>Complex archaea that bridge the gap between prokaryotes and eukaryotes.</title>
        <authorList>
            <person name="Spang A."/>
            <person name="Saw J.H."/>
            <person name="Jorgensen S.L."/>
            <person name="Zaremba-Niedzwiedzka K."/>
            <person name="Martijn J."/>
            <person name="Lind A.E."/>
            <person name="van Eijk R."/>
            <person name="Schleper C."/>
            <person name="Guy L."/>
            <person name="Ettema T.J."/>
        </authorList>
    </citation>
    <scope>NUCLEOTIDE SEQUENCE</scope>
</reference>
<feature type="domain" description="Histidine kinase" evidence="1">
    <location>
        <begin position="1"/>
        <end position="166"/>
    </location>
</feature>
<comment type="caution">
    <text evidence="2">The sequence shown here is derived from an EMBL/GenBank/DDBJ whole genome shotgun (WGS) entry which is preliminary data.</text>
</comment>
<sequence>MKRKLYILNMLNHKLHDLNNIIKSALIFMEYRIKTEHVSLRKKFTPNIPKVQVNADDIFLVIVNLLTNAFDSMPKGGKLLIESKCYKGRDTCVQFSISDTGCGIEKNEMDKIFEPFFTMKADGEGNGNGLGLTICQTIIENHNGKIKVASSLGEGTTFTVCFPARQIIMLN</sequence>
<dbReference type="GO" id="GO:0016772">
    <property type="term" value="F:transferase activity, transferring phosphorus-containing groups"/>
    <property type="evidence" value="ECO:0007669"/>
    <property type="project" value="InterPro"/>
</dbReference>
<evidence type="ECO:0000313" key="2">
    <source>
        <dbReference type="EMBL" id="KKL52609.1"/>
    </source>
</evidence>
<dbReference type="SMART" id="SM00387">
    <property type="entry name" value="HATPase_c"/>
    <property type="match status" value="1"/>
</dbReference>
<dbReference type="SUPFAM" id="SSF55874">
    <property type="entry name" value="ATPase domain of HSP90 chaperone/DNA topoisomerase II/histidine kinase"/>
    <property type="match status" value="1"/>
</dbReference>
<dbReference type="PANTHER" id="PTHR43065:SF42">
    <property type="entry name" value="TWO-COMPONENT SENSOR PPRA"/>
    <property type="match status" value="1"/>
</dbReference>
<dbReference type="CDD" id="cd00075">
    <property type="entry name" value="HATPase"/>
    <property type="match status" value="1"/>
</dbReference>
<proteinExistence type="predicted"/>
<dbReference type="PANTHER" id="PTHR43065">
    <property type="entry name" value="SENSOR HISTIDINE KINASE"/>
    <property type="match status" value="1"/>
</dbReference>
<organism evidence="2">
    <name type="scientific">marine sediment metagenome</name>
    <dbReference type="NCBI Taxonomy" id="412755"/>
    <lineage>
        <taxon>unclassified sequences</taxon>
        <taxon>metagenomes</taxon>
        <taxon>ecological metagenomes</taxon>
    </lineage>
</organism>
<dbReference type="InterPro" id="IPR003594">
    <property type="entry name" value="HATPase_dom"/>
</dbReference>
<dbReference type="InterPro" id="IPR036890">
    <property type="entry name" value="HATPase_C_sf"/>
</dbReference>
<gene>
    <name evidence="2" type="ORF">LCGC14_2283740</name>
</gene>
<dbReference type="InterPro" id="IPR005467">
    <property type="entry name" value="His_kinase_dom"/>
</dbReference>
<dbReference type="AlphaFoldDB" id="A0A0F9CTR5"/>
<dbReference type="PRINTS" id="PR00344">
    <property type="entry name" value="BCTRLSENSOR"/>
</dbReference>